<feature type="domain" description="4Fe-4S ferredoxin-type" evidence="7">
    <location>
        <begin position="41"/>
        <end position="74"/>
    </location>
</feature>
<dbReference type="InterPro" id="IPR017900">
    <property type="entry name" value="4Fe4S_Fe_S_CS"/>
</dbReference>
<dbReference type="InterPro" id="IPR050157">
    <property type="entry name" value="PSI_iron-sulfur_center"/>
</dbReference>
<feature type="binding site" evidence="6">
    <location>
        <position position="54"/>
    </location>
    <ligand>
        <name>[4Fe-4S] cluster</name>
        <dbReference type="ChEBI" id="CHEBI:49883"/>
        <label>1</label>
    </ligand>
</feature>
<comment type="caution">
    <text evidence="8">The sequence shown here is derived from an EMBL/GenBank/DDBJ whole genome shotgun (WGS) entry which is preliminary data.</text>
</comment>
<keyword evidence="1 6" id="KW-0004">4Fe-4S</keyword>
<comment type="subunit">
    <text evidence="6">Interacts with the cytoplasmic NapA precursor.</text>
</comment>
<dbReference type="PANTHER" id="PTHR24960:SF46">
    <property type="entry name" value="FERREDOXIN-TYPE PROTEIN NAPF"/>
    <property type="match status" value="1"/>
</dbReference>
<feature type="binding site" evidence="6">
    <location>
        <position position="57"/>
    </location>
    <ligand>
        <name>[4Fe-4S] cluster</name>
        <dbReference type="ChEBI" id="CHEBI:49883"/>
        <label>1</label>
    </ligand>
</feature>
<keyword evidence="5 6" id="KW-0411">Iron-sulfur</keyword>
<evidence type="ECO:0000256" key="2">
    <source>
        <dbReference type="ARBA" id="ARBA00022723"/>
    </source>
</evidence>
<keyword evidence="9" id="KW-1185">Reference proteome</keyword>
<reference evidence="8 9" key="1">
    <citation type="submission" date="2019-03" db="EMBL/GenBank/DDBJ databases">
        <title>Genomic Encyclopedia of Type Strains, Phase IV (KMG-IV): sequencing the most valuable type-strain genomes for metagenomic binning, comparative biology and taxonomic classification.</title>
        <authorList>
            <person name="Goeker M."/>
        </authorList>
    </citation>
    <scope>NUCLEOTIDE SEQUENCE [LARGE SCALE GENOMIC DNA]</scope>
    <source>
        <strain evidence="8 9">DSM 28404</strain>
    </source>
</reference>
<evidence type="ECO:0000256" key="6">
    <source>
        <dbReference type="HAMAP-Rule" id="MF_02201"/>
    </source>
</evidence>
<dbReference type="SUPFAM" id="SSF54862">
    <property type="entry name" value="4Fe-4S ferredoxins"/>
    <property type="match status" value="1"/>
</dbReference>
<dbReference type="Pfam" id="PF13187">
    <property type="entry name" value="Fer4_9"/>
    <property type="match status" value="1"/>
</dbReference>
<gene>
    <name evidence="6" type="primary">napF</name>
    <name evidence="8" type="ORF">EDC44_11312</name>
</gene>
<dbReference type="Pfam" id="PF12838">
    <property type="entry name" value="Fer4_7"/>
    <property type="match status" value="1"/>
</dbReference>
<dbReference type="Proteomes" id="UP000295763">
    <property type="component" value="Unassembled WGS sequence"/>
</dbReference>
<feature type="binding site" evidence="6">
    <location>
        <position position="60"/>
    </location>
    <ligand>
        <name>[4Fe-4S] cluster</name>
        <dbReference type="ChEBI" id="CHEBI:49883"/>
        <label>1</label>
    </ligand>
</feature>
<feature type="binding site" evidence="6">
    <location>
        <position position="161"/>
    </location>
    <ligand>
        <name>[4Fe-4S] cluster</name>
        <dbReference type="ChEBI" id="CHEBI:49883"/>
        <label>3</label>
    </ligand>
</feature>
<feature type="binding site" evidence="6">
    <location>
        <position position="86"/>
    </location>
    <ligand>
        <name>[4Fe-4S] cluster</name>
        <dbReference type="ChEBI" id="CHEBI:49883"/>
        <label>2</label>
    </ligand>
</feature>
<sequence>MGLNVRMTEKELPRRRFLRGEFLTSLQSSKVKTQGFQGIRPPWSVDNALFVENCTRCGDCVNVCETQIIIKGSGDFPEISFSNGECTFCDKCVDVCQQPIFRSREEAAWPHKIEIAQNCLTKSNVECRSCEDSCEMRAIRFRPMLGMTSQVSVNPDQCNGCGACIQTCPVNAIKISYPREEYNNE</sequence>
<comment type="function">
    <text evidence="6">Could be involved in the maturation of NapA, the catalytic subunit of the periplasmic nitrate reductase, before its export into the periplasm.</text>
</comment>
<feature type="domain" description="4Fe-4S ferredoxin-type" evidence="7">
    <location>
        <begin position="149"/>
        <end position="178"/>
    </location>
</feature>
<feature type="domain" description="4Fe-4S ferredoxin-type" evidence="7">
    <location>
        <begin position="77"/>
        <end position="106"/>
    </location>
</feature>
<keyword evidence="6" id="KW-0963">Cytoplasm</keyword>
<comment type="subcellular location">
    <subcellularLocation>
        <location evidence="6">Cytoplasm</location>
    </subcellularLocation>
</comment>
<dbReference type="HAMAP" id="MF_02201">
    <property type="entry name" value="NapF"/>
    <property type="match status" value="1"/>
</dbReference>
<dbReference type="GO" id="GO:0005737">
    <property type="term" value="C:cytoplasm"/>
    <property type="evidence" value="ECO:0007669"/>
    <property type="project" value="UniProtKB-SubCell"/>
</dbReference>
<dbReference type="PANTHER" id="PTHR24960">
    <property type="entry name" value="PHOTOSYSTEM I IRON-SULFUR CENTER-RELATED"/>
    <property type="match status" value="1"/>
</dbReference>
<dbReference type="CDD" id="cd10564">
    <property type="entry name" value="NapF_like"/>
    <property type="match status" value="1"/>
</dbReference>
<keyword evidence="4 6" id="KW-0408">Iron</keyword>
<dbReference type="PROSITE" id="PS00198">
    <property type="entry name" value="4FE4S_FER_1"/>
    <property type="match status" value="2"/>
</dbReference>
<dbReference type="NCBIfam" id="TIGR00402">
    <property type="entry name" value="napF"/>
    <property type="match status" value="1"/>
</dbReference>
<dbReference type="InterPro" id="IPR004496">
    <property type="entry name" value="NapF"/>
</dbReference>
<evidence type="ECO:0000259" key="7">
    <source>
        <dbReference type="PROSITE" id="PS51379"/>
    </source>
</evidence>
<feature type="binding site" evidence="6">
    <location>
        <position position="158"/>
    </location>
    <ligand>
        <name>[4Fe-4S] cluster</name>
        <dbReference type="ChEBI" id="CHEBI:49883"/>
        <label>3</label>
    </ligand>
</feature>
<evidence type="ECO:0000313" key="8">
    <source>
        <dbReference type="EMBL" id="TCP94867.1"/>
    </source>
</evidence>
<dbReference type="GO" id="GO:0046872">
    <property type="term" value="F:metal ion binding"/>
    <property type="evidence" value="ECO:0007669"/>
    <property type="project" value="UniProtKB-KW"/>
</dbReference>
<feature type="binding site" evidence="6">
    <location>
        <position position="168"/>
    </location>
    <ligand>
        <name>[4Fe-4S] cluster</name>
        <dbReference type="ChEBI" id="CHEBI:49883"/>
        <label>3</label>
    </ligand>
</feature>
<evidence type="ECO:0000313" key="9">
    <source>
        <dbReference type="Proteomes" id="UP000295763"/>
    </source>
</evidence>
<keyword evidence="3 6" id="KW-0677">Repeat</keyword>
<evidence type="ECO:0000256" key="5">
    <source>
        <dbReference type="ARBA" id="ARBA00023014"/>
    </source>
</evidence>
<evidence type="ECO:0000256" key="3">
    <source>
        <dbReference type="ARBA" id="ARBA00022737"/>
    </source>
</evidence>
<dbReference type="Gene3D" id="3.30.70.20">
    <property type="match status" value="2"/>
</dbReference>
<accession>A0A4R2SWK8</accession>
<keyword evidence="2 6" id="KW-0479">Metal-binding</keyword>
<comment type="cofactor">
    <cofactor evidence="6">
        <name>[4Fe-4S] cluster</name>
        <dbReference type="ChEBI" id="CHEBI:49883"/>
    </cofactor>
</comment>
<dbReference type="EMBL" id="SLYB01000013">
    <property type="protein sequence ID" value="TCP94867.1"/>
    <property type="molecule type" value="Genomic_DNA"/>
</dbReference>
<feature type="binding site" evidence="6">
    <location>
        <position position="89"/>
    </location>
    <ligand>
        <name>[4Fe-4S] cluster</name>
        <dbReference type="ChEBI" id="CHEBI:49883"/>
        <label>2</label>
    </ligand>
</feature>
<proteinExistence type="inferred from homology"/>
<feature type="binding site" evidence="6">
    <location>
        <position position="96"/>
    </location>
    <ligand>
        <name>[4Fe-4S] cluster</name>
        <dbReference type="ChEBI" id="CHEBI:49883"/>
        <label>2</label>
    </ligand>
</feature>
<dbReference type="PROSITE" id="PS51379">
    <property type="entry name" value="4FE4S_FER_2"/>
    <property type="match status" value="3"/>
</dbReference>
<evidence type="ECO:0000256" key="1">
    <source>
        <dbReference type="ARBA" id="ARBA00022485"/>
    </source>
</evidence>
<evidence type="ECO:0000256" key="4">
    <source>
        <dbReference type="ARBA" id="ARBA00023004"/>
    </source>
</evidence>
<comment type="similarity">
    <text evidence="6">Belongs to the NapF family.</text>
</comment>
<dbReference type="GO" id="GO:0051539">
    <property type="term" value="F:4 iron, 4 sulfur cluster binding"/>
    <property type="evidence" value="ECO:0007669"/>
    <property type="project" value="UniProtKB-UniRule"/>
</dbReference>
<organism evidence="8 9">
    <name type="scientific">Cricetibacter osteomyelitidis</name>
    <dbReference type="NCBI Taxonomy" id="1521931"/>
    <lineage>
        <taxon>Bacteria</taxon>
        <taxon>Pseudomonadati</taxon>
        <taxon>Pseudomonadota</taxon>
        <taxon>Gammaproteobacteria</taxon>
        <taxon>Pasteurellales</taxon>
        <taxon>Pasteurellaceae</taxon>
        <taxon>Cricetibacter</taxon>
    </lineage>
</organism>
<dbReference type="AlphaFoldDB" id="A0A4R2SWK8"/>
<protein>
    <recommendedName>
        <fullName evidence="6">Ferredoxin-type protein NapF</fullName>
    </recommendedName>
</protein>
<feature type="binding site" evidence="6">
    <location>
        <position position="164"/>
    </location>
    <ligand>
        <name>[4Fe-4S] cluster</name>
        <dbReference type="ChEBI" id="CHEBI:49883"/>
        <label>3</label>
    </ligand>
</feature>
<feature type="binding site" evidence="6">
    <location>
        <position position="64"/>
    </location>
    <ligand>
        <name>[4Fe-4S] cluster</name>
        <dbReference type="ChEBI" id="CHEBI:49883"/>
        <label>1</label>
    </ligand>
</feature>
<dbReference type="InterPro" id="IPR017896">
    <property type="entry name" value="4Fe4S_Fe-S-bd"/>
</dbReference>
<feature type="binding site" evidence="6">
    <location>
        <position position="92"/>
    </location>
    <ligand>
        <name>[4Fe-4S] cluster</name>
        <dbReference type="ChEBI" id="CHEBI:49883"/>
        <label>2</label>
    </ligand>
</feature>
<name>A0A4R2SWK8_9PAST</name>